<dbReference type="RefSeq" id="WP_101533183.1">
    <property type="nucleotide sequence ID" value="NZ_PKUQ01000014.1"/>
</dbReference>
<keyword evidence="1" id="KW-0812">Transmembrane</keyword>
<feature type="domain" description="DUF1468" evidence="2">
    <location>
        <begin position="20"/>
        <end position="158"/>
    </location>
</feature>
<evidence type="ECO:0000256" key="1">
    <source>
        <dbReference type="SAM" id="Phobius"/>
    </source>
</evidence>
<keyword evidence="1" id="KW-0472">Membrane</keyword>
<feature type="transmembrane region" description="Helical" evidence="1">
    <location>
        <begin position="76"/>
        <end position="93"/>
    </location>
</feature>
<evidence type="ECO:0000313" key="3">
    <source>
        <dbReference type="EMBL" id="PLW77809.1"/>
    </source>
</evidence>
<sequence>MADGNALLDVKIDFEQSHLFFPQIIHWILLILAGMILIRYVPACYNRYKQANRALETKGKADDPASTKTPKGSIDWLRLGGTLVLTVVYFTLMDSVGTFFPNMGLGFLLMSIPFMFLLSLLYVHNASRRQLITITLSSLISPTVAWYLLAQVFNISLP</sequence>
<keyword evidence="4" id="KW-1185">Reference proteome</keyword>
<feature type="transmembrane region" description="Helical" evidence="1">
    <location>
        <begin position="105"/>
        <end position="124"/>
    </location>
</feature>
<organism evidence="3 4">
    <name type="scientific">Cohaesibacter celericrescens</name>
    <dbReference type="NCBI Taxonomy" id="2067669"/>
    <lineage>
        <taxon>Bacteria</taxon>
        <taxon>Pseudomonadati</taxon>
        <taxon>Pseudomonadota</taxon>
        <taxon>Alphaproteobacteria</taxon>
        <taxon>Hyphomicrobiales</taxon>
        <taxon>Cohaesibacteraceae</taxon>
    </lineage>
</organism>
<dbReference type="EMBL" id="PKUQ01000014">
    <property type="protein sequence ID" value="PLW77809.1"/>
    <property type="molecule type" value="Genomic_DNA"/>
</dbReference>
<protein>
    <submittedName>
        <fullName evidence="3">Tripartite tricarboxylate transporter</fullName>
    </submittedName>
</protein>
<dbReference type="OrthoDB" id="7855829at2"/>
<dbReference type="InterPro" id="IPR009936">
    <property type="entry name" value="DUF1468"/>
</dbReference>
<comment type="caution">
    <text evidence="3">The sequence shown here is derived from an EMBL/GenBank/DDBJ whole genome shotgun (WGS) entry which is preliminary data.</text>
</comment>
<proteinExistence type="predicted"/>
<feature type="transmembrane region" description="Helical" evidence="1">
    <location>
        <begin position="131"/>
        <end position="149"/>
    </location>
</feature>
<dbReference type="Pfam" id="PF07331">
    <property type="entry name" value="TctB"/>
    <property type="match status" value="1"/>
</dbReference>
<gene>
    <name evidence="3" type="ORF">C0081_07390</name>
</gene>
<dbReference type="Proteomes" id="UP000234881">
    <property type="component" value="Unassembled WGS sequence"/>
</dbReference>
<evidence type="ECO:0000259" key="2">
    <source>
        <dbReference type="Pfam" id="PF07331"/>
    </source>
</evidence>
<feature type="transmembrane region" description="Helical" evidence="1">
    <location>
        <begin position="20"/>
        <end position="41"/>
    </location>
</feature>
<keyword evidence="1" id="KW-1133">Transmembrane helix</keyword>
<name>A0A2N5XTI8_9HYPH</name>
<evidence type="ECO:0000313" key="4">
    <source>
        <dbReference type="Proteomes" id="UP000234881"/>
    </source>
</evidence>
<accession>A0A2N5XTI8</accession>
<dbReference type="AlphaFoldDB" id="A0A2N5XTI8"/>
<reference evidence="3 4" key="1">
    <citation type="submission" date="2018-01" db="EMBL/GenBank/DDBJ databases">
        <title>The draft genome sequence of Cohaesibacter sp. H1304.</title>
        <authorList>
            <person name="Wang N.-N."/>
            <person name="Du Z.-J."/>
        </authorList>
    </citation>
    <scope>NUCLEOTIDE SEQUENCE [LARGE SCALE GENOMIC DNA]</scope>
    <source>
        <strain evidence="3 4">H1304</strain>
    </source>
</reference>